<dbReference type="Gene3D" id="6.10.250.2090">
    <property type="match status" value="1"/>
</dbReference>
<dbReference type="EMBL" id="FORG01000003">
    <property type="protein sequence ID" value="SFI75598.1"/>
    <property type="molecule type" value="Genomic_DNA"/>
</dbReference>
<dbReference type="InterPro" id="IPR043202">
    <property type="entry name" value="Band-7_stomatin-like"/>
</dbReference>
<dbReference type="GO" id="GO:0005886">
    <property type="term" value="C:plasma membrane"/>
    <property type="evidence" value="ECO:0007669"/>
    <property type="project" value="InterPro"/>
</dbReference>
<dbReference type="SUPFAM" id="SSF117892">
    <property type="entry name" value="Band 7/SPFH domain"/>
    <property type="match status" value="1"/>
</dbReference>
<evidence type="ECO:0000313" key="4">
    <source>
        <dbReference type="EMBL" id="PHM45147.1"/>
    </source>
</evidence>
<dbReference type="Proteomes" id="UP000198919">
    <property type="component" value="Unassembled WGS sequence"/>
</dbReference>
<dbReference type="EMBL" id="NITY01000003">
    <property type="protein sequence ID" value="PHM45147.1"/>
    <property type="molecule type" value="Genomic_DNA"/>
</dbReference>
<evidence type="ECO:0000313" key="6">
    <source>
        <dbReference type="Proteomes" id="UP000198919"/>
    </source>
</evidence>
<dbReference type="STRING" id="351675.SAMN05421680_103184"/>
<evidence type="ECO:0000259" key="3">
    <source>
        <dbReference type="SMART" id="SM00244"/>
    </source>
</evidence>
<evidence type="ECO:0000313" key="7">
    <source>
        <dbReference type="Proteomes" id="UP000224607"/>
    </source>
</evidence>
<dbReference type="Gene3D" id="3.30.479.30">
    <property type="entry name" value="Band 7 domain"/>
    <property type="match status" value="1"/>
</dbReference>
<evidence type="ECO:0000313" key="5">
    <source>
        <dbReference type="EMBL" id="SFI75598.1"/>
    </source>
</evidence>
<feature type="domain" description="Band 7" evidence="3">
    <location>
        <begin position="290"/>
        <end position="449"/>
    </location>
</feature>
<comment type="subcellular location">
    <subcellularLocation>
        <location evidence="1">Membrane</location>
        <topology evidence="1">Single-pass membrane protein</topology>
    </subcellularLocation>
</comment>
<dbReference type="Proteomes" id="UP000224607">
    <property type="component" value="Unassembled WGS sequence"/>
</dbReference>
<name>A0A1I3KTB2_9GAMM</name>
<dbReference type="Pfam" id="PF01145">
    <property type="entry name" value="Band_7"/>
    <property type="match status" value="1"/>
</dbReference>
<proteinExistence type="inferred from homology"/>
<comment type="similarity">
    <text evidence="2">Belongs to the band 7/mec-2 family.</text>
</comment>
<protein>
    <submittedName>
        <fullName evidence="5">SPFH domain / Band 7 family protein</fullName>
    </submittedName>
</protein>
<dbReference type="CDD" id="cd13438">
    <property type="entry name" value="SPFH_eoslipins_u2"/>
    <property type="match status" value="1"/>
</dbReference>
<dbReference type="InterPro" id="IPR036013">
    <property type="entry name" value="Band_7/SPFH_dom_sf"/>
</dbReference>
<reference evidence="5" key="2">
    <citation type="submission" date="2016-10" db="EMBL/GenBank/DDBJ databases">
        <authorList>
            <person name="de Groot N.N."/>
        </authorList>
    </citation>
    <scope>NUCLEOTIDE SEQUENCE [LARGE SCALE GENOMIC DNA]</scope>
    <source>
        <strain evidence="5">DSM 17908</strain>
    </source>
</reference>
<reference evidence="4 7" key="3">
    <citation type="journal article" date="2017" name="Nat. Microbiol.">
        <title>Natural product diversity associated with the nematode symbionts Photorhabdus and Xenorhabdus.</title>
        <authorList>
            <person name="Tobias N.J."/>
            <person name="Wolff H."/>
            <person name="Djahanschiri B."/>
            <person name="Grundmann F."/>
            <person name="Kronenwerth M."/>
            <person name="Shi Y.M."/>
            <person name="Simonyi S."/>
            <person name="Grun P."/>
            <person name="Shapiro-Ilan D."/>
            <person name="Pidot S.J."/>
            <person name="Stinear T.P."/>
            <person name="Ebersberger I."/>
            <person name="Bode H.B."/>
        </authorList>
    </citation>
    <scope>NUCLEOTIDE SEQUENCE [LARGE SCALE GENOMIC DNA]</scope>
    <source>
        <strain evidence="4 7">DSM 17908</strain>
    </source>
</reference>
<dbReference type="PANTHER" id="PTHR10264">
    <property type="entry name" value="BAND 7 PROTEIN-RELATED"/>
    <property type="match status" value="1"/>
</dbReference>
<organism evidence="5 6">
    <name type="scientific">Xenorhabdus mauleonii</name>
    <dbReference type="NCBI Taxonomy" id="351675"/>
    <lineage>
        <taxon>Bacteria</taxon>
        <taxon>Pseudomonadati</taxon>
        <taxon>Pseudomonadota</taxon>
        <taxon>Gammaproteobacteria</taxon>
        <taxon>Enterobacterales</taxon>
        <taxon>Morganellaceae</taxon>
        <taxon>Xenorhabdus</taxon>
    </lineage>
</organism>
<evidence type="ECO:0000256" key="2">
    <source>
        <dbReference type="ARBA" id="ARBA00008164"/>
    </source>
</evidence>
<dbReference type="SMART" id="SM00244">
    <property type="entry name" value="PHB"/>
    <property type="match status" value="1"/>
</dbReference>
<gene>
    <name evidence="5" type="ORF">SAMN05421680_103184</name>
    <name evidence="4" type="ORF">Xmau_01355</name>
</gene>
<dbReference type="InterPro" id="IPR001972">
    <property type="entry name" value="Stomatin_HflK_fam"/>
</dbReference>
<dbReference type="AlphaFoldDB" id="A0A1I3KTB2"/>
<accession>A0A1I3KTB2</accession>
<reference evidence="6" key="1">
    <citation type="submission" date="2016-10" db="EMBL/GenBank/DDBJ databases">
        <authorList>
            <person name="Varghese N."/>
            <person name="Submissions S."/>
        </authorList>
    </citation>
    <scope>NUCLEOTIDE SEQUENCE [LARGE SCALE GENOMIC DNA]</scope>
    <source>
        <strain evidence="6">DSM 17908</strain>
    </source>
</reference>
<dbReference type="InterPro" id="IPR001107">
    <property type="entry name" value="Band_7"/>
</dbReference>
<dbReference type="PANTHER" id="PTHR10264:SF83">
    <property type="entry name" value="BLL5629 PROTEIN"/>
    <property type="match status" value="1"/>
</dbReference>
<keyword evidence="7" id="KW-1185">Reference proteome</keyword>
<dbReference type="PRINTS" id="PR00721">
    <property type="entry name" value="STOMATIN"/>
</dbReference>
<sequence>MIKKIKILQGQIGLLAKESEFQKVLVAGEYRFYDWFNKLEVAVFYLDGYEIETKLAEHLRQYYSSWVERYCEDIQLAEDEMGLLYEHDLLVEILPPATRRLYWKNGGQRRIEVLNTAEQAVSPELLALFQPSKARDQRNVKGQENVLFVQIPAWHIGVLLINGVVKQLLQPGLQGYWRFGHDVEIKVIDTREHEQLEEDLAEYLREHHRDWVEQYCDVIQIADNEMGLLYEHDVLMEILSPATRCLYWKNGNPRRIAKFKTSELEVSPELVSLLTASMSRKHSVKGWDSVLIAQIPAWHVGILKVDGRVQELLQPGIKGYWRVGYDVAVEIIDTRLQSLEVSGQEILTRDKVNLRINLSANWRYHDVLMAYGQLSEPVAYLYRELQFVLREVVGTRSLDELLENKQVIDELVSQQIQAVTQNFGLEVASLGIKDIILPGDMKAILSQVVEAEKSAQANVIRRREETAATRSLLNTAKVMENNPIALRLKELETLESIAERINQISVYGGLDQVLNGLVHIKGEQK</sequence>
<evidence type="ECO:0000256" key="1">
    <source>
        <dbReference type="ARBA" id="ARBA00004167"/>
    </source>
</evidence>